<keyword evidence="3" id="KW-1003">Cell membrane</keyword>
<feature type="transmembrane region" description="Helical" evidence="8">
    <location>
        <begin position="64"/>
        <end position="95"/>
    </location>
</feature>
<feature type="transmembrane region" description="Helical" evidence="8">
    <location>
        <begin position="237"/>
        <end position="260"/>
    </location>
</feature>
<evidence type="ECO:0000259" key="9">
    <source>
        <dbReference type="Pfam" id="PF00361"/>
    </source>
</evidence>
<dbReference type="EMBL" id="FMCV01000005">
    <property type="protein sequence ID" value="SCE98431.1"/>
    <property type="molecule type" value="Genomic_DNA"/>
</dbReference>
<feature type="transmembrane region" description="Helical" evidence="8">
    <location>
        <begin position="131"/>
        <end position="148"/>
    </location>
</feature>
<organism evidence="10 11">
    <name type="scientific">Micromonospora marina</name>
    <dbReference type="NCBI Taxonomy" id="307120"/>
    <lineage>
        <taxon>Bacteria</taxon>
        <taxon>Bacillati</taxon>
        <taxon>Actinomycetota</taxon>
        <taxon>Actinomycetes</taxon>
        <taxon>Micromonosporales</taxon>
        <taxon>Micromonosporaceae</taxon>
        <taxon>Micromonospora</taxon>
    </lineage>
</organism>
<keyword evidence="11" id="KW-1185">Reference proteome</keyword>
<gene>
    <name evidence="10" type="ORF">GA0070215_105181</name>
</gene>
<feature type="transmembrane region" description="Helical" evidence="8">
    <location>
        <begin position="266"/>
        <end position="286"/>
    </location>
</feature>
<dbReference type="PANTHER" id="PTHR42703">
    <property type="entry name" value="NADH DEHYDROGENASE"/>
    <property type="match status" value="1"/>
</dbReference>
<dbReference type="AlphaFoldDB" id="A0A1C4WRA1"/>
<feature type="transmembrane region" description="Helical" evidence="8">
    <location>
        <begin position="398"/>
        <end position="421"/>
    </location>
</feature>
<dbReference type="InterPro" id="IPR001750">
    <property type="entry name" value="ND/Mrp_TM"/>
</dbReference>
<reference evidence="11" key="1">
    <citation type="submission" date="2016-06" db="EMBL/GenBank/DDBJ databases">
        <authorList>
            <person name="Varghese N."/>
        </authorList>
    </citation>
    <scope>NUCLEOTIDE SEQUENCE [LARGE SCALE GENOMIC DNA]</scope>
    <source>
        <strain evidence="11">DSM 45555</strain>
    </source>
</reference>
<dbReference type="GO" id="GO:0008137">
    <property type="term" value="F:NADH dehydrogenase (ubiquinone) activity"/>
    <property type="evidence" value="ECO:0007669"/>
    <property type="project" value="InterPro"/>
</dbReference>
<evidence type="ECO:0000256" key="3">
    <source>
        <dbReference type="ARBA" id="ARBA00022475"/>
    </source>
</evidence>
<dbReference type="PRINTS" id="PR01437">
    <property type="entry name" value="NUOXDRDTASE4"/>
</dbReference>
<feature type="transmembrane region" description="Helical" evidence="8">
    <location>
        <begin position="6"/>
        <end position="25"/>
    </location>
</feature>
<comment type="similarity">
    <text evidence="2">Belongs to the CPA3 antiporters (TC 2.A.63) subunit D family.</text>
</comment>
<evidence type="ECO:0000313" key="11">
    <source>
        <dbReference type="Proteomes" id="UP000198551"/>
    </source>
</evidence>
<feature type="transmembrane region" description="Helical" evidence="8">
    <location>
        <begin position="107"/>
        <end position="125"/>
    </location>
</feature>
<feature type="transmembrane region" description="Helical" evidence="8">
    <location>
        <begin position="32"/>
        <end position="52"/>
    </location>
</feature>
<proteinExistence type="inferred from homology"/>
<dbReference type="InterPro" id="IPR003918">
    <property type="entry name" value="NADH_UbQ_OxRdtase"/>
</dbReference>
<evidence type="ECO:0000256" key="6">
    <source>
        <dbReference type="ARBA" id="ARBA00023136"/>
    </source>
</evidence>
<accession>A0A1C4WRA1</accession>
<keyword evidence="4 7" id="KW-0812">Transmembrane</keyword>
<dbReference type="Pfam" id="PF00361">
    <property type="entry name" value="Proton_antipo_M"/>
    <property type="match status" value="1"/>
</dbReference>
<evidence type="ECO:0000256" key="2">
    <source>
        <dbReference type="ARBA" id="ARBA00005346"/>
    </source>
</evidence>
<evidence type="ECO:0000256" key="4">
    <source>
        <dbReference type="ARBA" id="ARBA00022692"/>
    </source>
</evidence>
<dbReference type="GO" id="GO:0005886">
    <property type="term" value="C:plasma membrane"/>
    <property type="evidence" value="ECO:0007669"/>
    <property type="project" value="UniProtKB-SubCell"/>
</dbReference>
<dbReference type="InterPro" id="IPR050586">
    <property type="entry name" value="CPA3_Na-H_Antiporter_D"/>
</dbReference>
<dbReference type="Proteomes" id="UP000198551">
    <property type="component" value="Unassembled WGS sequence"/>
</dbReference>
<dbReference type="PANTHER" id="PTHR42703:SF1">
    <property type="entry name" value="NA(+)_H(+) ANTIPORTER SUBUNIT D1"/>
    <property type="match status" value="1"/>
</dbReference>
<evidence type="ECO:0000313" key="10">
    <source>
        <dbReference type="EMBL" id="SCE98431.1"/>
    </source>
</evidence>
<feature type="transmembrane region" description="Helical" evidence="8">
    <location>
        <begin position="306"/>
        <end position="330"/>
    </location>
</feature>
<comment type="subcellular location">
    <subcellularLocation>
        <location evidence="1">Cell membrane</location>
        <topology evidence="1">Multi-pass membrane protein</topology>
    </subcellularLocation>
    <subcellularLocation>
        <location evidence="7">Membrane</location>
        <topology evidence="7">Multi-pass membrane protein</topology>
    </subcellularLocation>
</comment>
<evidence type="ECO:0000256" key="1">
    <source>
        <dbReference type="ARBA" id="ARBA00004651"/>
    </source>
</evidence>
<feature type="transmembrane region" description="Helical" evidence="8">
    <location>
        <begin position="363"/>
        <end position="386"/>
    </location>
</feature>
<sequence>MIGSLVVVPVVAPLATAAVLLAFARRRALRRVAGLVVSGVVLVAAVCLLILVRDGSVLVVRIGGWAPVVAIGFAADTFTALMLCAAALVVLVCLASAAATGQDGHPFFVPLALVLAAGANGALLTVDLFNLFVLIEVMLVPSYVLLALRGEARDMRASRVYVATNLLASTLLLTGVGLLYGVSGTVQLAELVGAGRESSPAALAGGLVLVALALKSAVVPVHAWLPRSYSDAPPVVVALFSGLLTKVGLYALIRVFAVVYGGAADYLWIIGVVALVSMVVGVLGAVGEHSMRRILSFHMVSQIGYVLLGLALFTEASLTAAIFYLVQYILVKAALFLSVAAVHADRGTDRLASLGGLAATRPILAMSFAGAALSLAGLPPFSGFLAKFLLIRAAVDSGAWLAVAVALGVSLLTLTSMLKIWGSVFWGPPGPAEPVALGEGARTWATASALTLAVVTLLLGLAAQQLLVLSGEAATGLTDPVEHPRVER</sequence>
<dbReference type="GO" id="GO:0042773">
    <property type="term" value="P:ATP synthesis coupled electron transport"/>
    <property type="evidence" value="ECO:0007669"/>
    <property type="project" value="InterPro"/>
</dbReference>
<evidence type="ECO:0000256" key="8">
    <source>
        <dbReference type="SAM" id="Phobius"/>
    </source>
</evidence>
<protein>
    <submittedName>
        <fullName evidence="10">Multisubunit sodium/proton antiporter, MrpD subunit</fullName>
    </submittedName>
</protein>
<keyword evidence="6 8" id="KW-0472">Membrane</keyword>
<feature type="transmembrane region" description="Helical" evidence="8">
    <location>
        <begin position="202"/>
        <end position="225"/>
    </location>
</feature>
<evidence type="ECO:0000256" key="5">
    <source>
        <dbReference type="ARBA" id="ARBA00022989"/>
    </source>
</evidence>
<name>A0A1C4WRA1_9ACTN</name>
<feature type="transmembrane region" description="Helical" evidence="8">
    <location>
        <begin position="160"/>
        <end position="182"/>
    </location>
</feature>
<keyword evidence="5 8" id="KW-1133">Transmembrane helix</keyword>
<evidence type="ECO:0000256" key="7">
    <source>
        <dbReference type="RuleBase" id="RU000320"/>
    </source>
</evidence>
<feature type="domain" description="NADH:quinone oxidoreductase/Mrp antiporter transmembrane" evidence="9">
    <location>
        <begin position="127"/>
        <end position="413"/>
    </location>
</feature>
<feature type="transmembrane region" description="Helical" evidence="8">
    <location>
        <begin position="441"/>
        <end position="462"/>
    </location>
</feature>